<keyword evidence="14" id="KW-0539">Nucleus</keyword>
<evidence type="ECO:0000256" key="10">
    <source>
        <dbReference type="ARBA" id="ARBA00022829"/>
    </source>
</evidence>
<keyword evidence="12" id="KW-0175">Coiled coil</keyword>
<keyword evidence="7" id="KW-0132">Cell division</keyword>
<accession>A0AAN6QJZ1</accession>
<feature type="region of interest" description="Disordered" evidence="19">
    <location>
        <begin position="1"/>
        <end position="60"/>
    </location>
</feature>
<keyword evidence="15" id="KW-0131">Cell cycle</keyword>
<evidence type="ECO:0000256" key="1">
    <source>
        <dbReference type="ARBA" id="ARBA00004123"/>
    </source>
</evidence>
<evidence type="ECO:0000256" key="5">
    <source>
        <dbReference type="ARBA" id="ARBA00022454"/>
    </source>
</evidence>
<keyword evidence="5" id="KW-0158">Chromosome</keyword>
<dbReference type="EMBL" id="JAUJLE010000215">
    <property type="protein sequence ID" value="KAK0967732.1"/>
    <property type="molecule type" value="Genomic_DNA"/>
</dbReference>
<comment type="similarity">
    <text evidence="4">Belongs to the DASH complex DUO1 family.</text>
</comment>
<evidence type="ECO:0000256" key="17">
    <source>
        <dbReference type="ARBA" id="ARBA00044152"/>
    </source>
</evidence>
<evidence type="ECO:0000256" key="14">
    <source>
        <dbReference type="ARBA" id="ARBA00023242"/>
    </source>
</evidence>
<evidence type="ECO:0000256" key="13">
    <source>
        <dbReference type="ARBA" id="ARBA00023212"/>
    </source>
</evidence>
<dbReference type="PANTHER" id="PTHR28216:SF1">
    <property type="entry name" value="DASH COMPLEX SUBUNIT DUO1"/>
    <property type="match status" value="1"/>
</dbReference>
<evidence type="ECO:0000256" key="12">
    <source>
        <dbReference type="ARBA" id="ARBA00023054"/>
    </source>
</evidence>
<proteinExistence type="inferred from homology"/>
<feature type="compositionally biased region" description="Gly residues" evidence="19">
    <location>
        <begin position="198"/>
        <end position="233"/>
    </location>
</feature>
<dbReference type="GO" id="GO:0007059">
    <property type="term" value="P:chromosome segregation"/>
    <property type="evidence" value="ECO:0007669"/>
    <property type="project" value="UniProtKB-KW"/>
</dbReference>
<dbReference type="GO" id="GO:0051301">
    <property type="term" value="P:cell division"/>
    <property type="evidence" value="ECO:0007669"/>
    <property type="project" value="UniProtKB-KW"/>
</dbReference>
<gene>
    <name evidence="20" type="ORF">LTR91_017038</name>
</gene>
<reference evidence="20" key="1">
    <citation type="submission" date="2023-06" db="EMBL/GenBank/DDBJ databases">
        <title>Black Yeasts Isolated from many extreme environments.</title>
        <authorList>
            <person name="Coleine C."/>
            <person name="Stajich J.E."/>
            <person name="Selbmann L."/>
        </authorList>
    </citation>
    <scope>NUCLEOTIDE SEQUENCE</scope>
    <source>
        <strain evidence="20">CCFEE 5200</strain>
    </source>
</reference>
<evidence type="ECO:0000256" key="2">
    <source>
        <dbReference type="ARBA" id="ARBA00004186"/>
    </source>
</evidence>
<dbReference type="GO" id="GO:0072686">
    <property type="term" value="C:mitotic spindle"/>
    <property type="evidence" value="ECO:0007669"/>
    <property type="project" value="InterPro"/>
</dbReference>
<evidence type="ECO:0000256" key="6">
    <source>
        <dbReference type="ARBA" id="ARBA00022490"/>
    </source>
</evidence>
<evidence type="ECO:0000256" key="18">
    <source>
        <dbReference type="ARBA" id="ARBA00044358"/>
    </source>
</evidence>
<evidence type="ECO:0000313" key="21">
    <source>
        <dbReference type="Proteomes" id="UP001175353"/>
    </source>
</evidence>
<evidence type="ECO:0000313" key="20">
    <source>
        <dbReference type="EMBL" id="KAK0967732.1"/>
    </source>
</evidence>
<dbReference type="InterPro" id="IPR013960">
    <property type="entry name" value="DASH_Duo1"/>
</dbReference>
<keyword evidence="16" id="KW-0137">Centromere</keyword>
<evidence type="ECO:0000256" key="19">
    <source>
        <dbReference type="SAM" id="MobiDB-lite"/>
    </source>
</evidence>
<feature type="compositionally biased region" description="Basic and acidic residues" evidence="19">
    <location>
        <begin position="45"/>
        <end position="60"/>
    </location>
</feature>
<evidence type="ECO:0000256" key="11">
    <source>
        <dbReference type="ARBA" id="ARBA00022838"/>
    </source>
</evidence>
<evidence type="ECO:0000256" key="4">
    <source>
        <dbReference type="ARBA" id="ARBA00005366"/>
    </source>
</evidence>
<dbReference type="GO" id="GO:0005874">
    <property type="term" value="C:microtubule"/>
    <property type="evidence" value="ECO:0007669"/>
    <property type="project" value="UniProtKB-KW"/>
</dbReference>
<feature type="region of interest" description="Disordered" evidence="19">
    <location>
        <begin position="136"/>
        <end position="238"/>
    </location>
</feature>
<feature type="compositionally biased region" description="Basic and acidic residues" evidence="19">
    <location>
        <begin position="140"/>
        <end position="173"/>
    </location>
</feature>
<dbReference type="Proteomes" id="UP001175353">
    <property type="component" value="Unassembled WGS sequence"/>
</dbReference>
<keyword evidence="13" id="KW-0206">Cytoskeleton</keyword>
<keyword evidence="6" id="KW-0963">Cytoplasm</keyword>
<dbReference type="PANTHER" id="PTHR28216">
    <property type="entry name" value="DASH COMPLEX SUBUNIT DUO1"/>
    <property type="match status" value="1"/>
</dbReference>
<evidence type="ECO:0000256" key="16">
    <source>
        <dbReference type="ARBA" id="ARBA00023328"/>
    </source>
</evidence>
<keyword evidence="8" id="KW-0493">Microtubule</keyword>
<evidence type="ECO:0000256" key="15">
    <source>
        <dbReference type="ARBA" id="ARBA00023306"/>
    </source>
</evidence>
<organism evidence="20 21">
    <name type="scientific">Friedmanniomyces endolithicus</name>
    <dbReference type="NCBI Taxonomy" id="329885"/>
    <lineage>
        <taxon>Eukaryota</taxon>
        <taxon>Fungi</taxon>
        <taxon>Dikarya</taxon>
        <taxon>Ascomycota</taxon>
        <taxon>Pezizomycotina</taxon>
        <taxon>Dothideomycetes</taxon>
        <taxon>Dothideomycetidae</taxon>
        <taxon>Mycosphaerellales</taxon>
        <taxon>Teratosphaeriaceae</taxon>
        <taxon>Friedmanniomyces</taxon>
    </lineage>
</organism>
<keyword evidence="10" id="KW-0159">Chromosome partition</keyword>
<keyword evidence="11" id="KW-0995">Kinetochore</keyword>
<name>A0AAN6QJZ1_9PEZI</name>
<feature type="compositionally biased region" description="Polar residues" evidence="19">
    <location>
        <begin position="29"/>
        <end position="44"/>
    </location>
</feature>
<protein>
    <recommendedName>
        <fullName evidence="17">DASH complex subunit DUO1</fullName>
    </recommendedName>
    <alternativeName>
        <fullName evidence="18">Outer kinetochore protein DUO1</fullName>
    </alternativeName>
</protein>
<dbReference type="GO" id="GO:0042729">
    <property type="term" value="C:DASH complex"/>
    <property type="evidence" value="ECO:0007669"/>
    <property type="project" value="InterPro"/>
</dbReference>
<dbReference type="GO" id="GO:0000278">
    <property type="term" value="P:mitotic cell cycle"/>
    <property type="evidence" value="ECO:0007669"/>
    <property type="project" value="InterPro"/>
</dbReference>
<evidence type="ECO:0000256" key="9">
    <source>
        <dbReference type="ARBA" id="ARBA00022776"/>
    </source>
</evidence>
<comment type="subcellular location">
    <subcellularLocation>
        <location evidence="3">Chromosome</location>
        <location evidence="3">Centromere</location>
        <location evidence="3">Kinetochore</location>
    </subcellularLocation>
    <subcellularLocation>
        <location evidence="2">Cytoplasm</location>
        <location evidence="2">Cytoskeleton</location>
        <location evidence="2">Spindle</location>
    </subcellularLocation>
    <subcellularLocation>
        <location evidence="1">Nucleus</location>
    </subcellularLocation>
</comment>
<evidence type="ECO:0000256" key="7">
    <source>
        <dbReference type="ARBA" id="ARBA00022618"/>
    </source>
</evidence>
<evidence type="ECO:0000256" key="3">
    <source>
        <dbReference type="ARBA" id="ARBA00004629"/>
    </source>
</evidence>
<evidence type="ECO:0000256" key="8">
    <source>
        <dbReference type="ARBA" id="ARBA00022701"/>
    </source>
</evidence>
<comment type="caution">
    <text evidence="20">The sequence shown here is derived from an EMBL/GenBank/DDBJ whole genome shotgun (WGS) entry which is preliminary data.</text>
</comment>
<dbReference type="Pfam" id="PF08651">
    <property type="entry name" value="DASH_Duo1"/>
    <property type="match status" value="1"/>
</dbReference>
<sequence>MSKQNDPPDMNHLSIDDDPDENVFASPESGATTQKQTPTSTASSARKEQQRLRAQPEAREAQLRAELERVQEVSRVIEGVTASLEKAKANMGTVQRTVESASTLLGTWTRILSQTEHNQRLILNPNWQGATQDLEDAENEDLRKQQDAERRVLEEQRRKEEAQRKAEEEERRRAVATPTGGRGSKTRGTRGTSSTGRGYTGVGGQVGRGRGTTGAMGSGVGRGSTSGRGGGLGNVTTSQAYGPFGSTFEAQRRPLTYAITQADPRRTQPSKRFAGGLRRVPLKFVQTTHEQLNERYAARG</sequence>
<keyword evidence="21" id="KW-1185">Reference proteome</keyword>
<keyword evidence="9" id="KW-0498">Mitosis</keyword>
<dbReference type="AlphaFoldDB" id="A0AAN6QJZ1"/>